<feature type="chain" id="PRO_5034008217" evidence="2">
    <location>
        <begin position="19"/>
        <end position="374"/>
    </location>
</feature>
<dbReference type="GO" id="GO:0005829">
    <property type="term" value="C:cytosol"/>
    <property type="evidence" value="ECO:0007669"/>
    <property type="project" value="TreeGrafter"/>
</dbReference>
<reference evidence="4" key="2">
    <citation type="submission" date="2025-08" db="UniProtKB">
        <authorList>
            <consortium name="Ensembl"/>
        </authorList>
    </citation>
    <scope>IDENTIFICATION</scope>
</reference>
<dbReference type="GO" id="GO:0016579">
    <property type="term" value="P:protein deubiquitination"/>
    <property type="evidence" value="ECO:0007669"/>
    <property type="project" value="InterPro"/>
</dbReference>
<dbReference type="PANTHER" id="PTHR24006:SF899">
    <property type="entry name" value="UBIQUITIN CARBOXYL-TERMINAL HYDROLASE"/>
    <property type="match status" value="1"/>
</dbReference>
<dbReference type="Pfam" id="PF00443">
    <property type="entry name" value="UCH"/>
    <property type="match status" value="1"/>
</dbReference>
<organism evidence="4 5">
    <name type="scientific">Gouania willdenowi</name>
    <name type="common">Blunt-snouted clingfish</name>
    <name type="synonym">Lepadogaster willdenowi</name>
    <dbReference type="NCBI Taxonomy" id="441366"/>
    <lineage>
        <taxon>Eukaryota</taxon>
        <taxon>Metazoa</taxon>
        <taxon>Chordata</taxon>
        <taxon>Craniata</taxon>
        <taxon>Vertebrata</taxon>
        <taxon>Euteleostomi</taxon>
        <taxon>Actinopterygii</taxon>
        <taxon>Neopterygii</taxon>
        <taxon>Teleostei</taxon>
        <taxon>Neoteleostei</taxon>
        <taxon>Acanthomorphata</taxon>
        <taxon>Ovalentaria</taxon>
        <taxon>Blenniimorphae</taxon>
        <taxon>Blenniiformes</taxon>
        <taxon>Gobiesocoidei</taxon>
        <taxon>Gobiesocidae</taxon>
        <taxon>Gobiesocinae</taxon>
        <taxon>Gouania</taxon>
    </lineage>
</organism>
<keyword evidence="2" id="KW-0732">Signal</keyword>
<feature type="region of interest" description="Disordered" evidence="1">
    <location>
        <begin position="330"/>
        <end position="374"/>
    </location>
</feature>
<dbReference type="PROSITE" id="PS00972">
    <property type="entry name" value="USP_1"/>
    <property type="match status" value="1"/>
</dbReference>
<dbReference type="GO" id="GO:0004843">
    <property type="term" value="F:cysteine-type deubiquitinase activity"/>
    <property type="evidence" value="ECO:0007669"/>
    <property type="project" value="InterPro"/>
</dbReference>
<dbReference type="Ensembl" id="ENSGWIT00000029473.1">
    <property type="protein sequence ID" value="ENSGWIP00000026986.1"/>
    <property type="gene ID" value="ENSGWIG00000014153.1"/>
</dbReference>
<accession>A0A8C5EU65</accession>
<gene>
    <name evidence="4" type="primary">LOC114480057</name>
</gene>
<dbReference type="SUPFAM" id="SSF54001">
    <property type="entry name" value="Cysteine proteinases"/>
    <property type="match status" value="1"/>
</dbReference>
<evidence type="ECO:0000313" key="5">
    <source>
        <dbReference type="Proteomes" id="UP000694680"/>
    </source>
</evidence>
<dbReference type="Proteomes" id="UP000694680">
    <property type="component" value="Chromosome 18"/>
</dbReference>
<dbReference type="PROSITE" id="PS00973">
    <property type="entry name" value="USP_2"/>
    <property type="match status" value="1"/>
</dbReference>
<dbReference type="InterPro" id="IPR038765">
    <property type="entry name" value="Papain-like_cys_pep_sf"/>
</dbReference>
<evidence type="ECO:0000259" key="3">
    <source>
        <dbReference type="PROSITE" id="PS50235"/>
    </source>
</evidence>
<dbReference type="AlphaFoldDB" id="A0A8C5EU65"/>
<reference evidence="4" key="1">
    <citation type="submission" date="2020-06" db="EMBL/GenBank/DDBJ databases">
        <authorList>
            <consortium name="Wellcome Sanger Institute Data Sharing"/>
        </authorList>
    </citation>
    <scope>NUCLEOTIDE SEQUENCE [LARGE SCALE GENOMIC DNA]</scope>
</reference>
<dbReference type="InterPro" id="IPR018200">
    <property type="entry name" value="USP_CS"/>
</dbReference>
<keyword evidence="5" id="KW-1185">Reference proteome</keyword>
<dbReference type="GO" id="GO:0005634">
    <property type="term" value="C:nucleus"/>
    <property type="evidence" value="ECO:0007669"/>
    <property type="project" value="TreeGrafter"/>
</dbReference>
<evidence type="ECO:0000256" key="2">
    <source>
        <dbReference type="SAM" id="SignalP"/>
    </source>
</evidence>
<dbReference type="InterPro" id="IPR050164">
    <property type="entry name" value="Peptidase_C19"/>
</dbReference>
<sequence length="374" mass="43140">MFIGSCLLHVHVCFMCFAAAPFNRQELLKMRRSDRNKPNYGDFSPSDADRKHHGLLNQGGTCYLNSVLQVLFMTKDFRDAVKRGTSEMTFIDPELKALFQDLEKYPAYTYRITKKLGIEMVHEQRDAAEFFERILEMTDSEAKQIFRGLLAHFVCCDKCGKESVQDQQFWYLPLSLGNNSAEVYRVEDGIEEFLRTLTFTEENQIYCDNCNAKTNCTEGNKVTYPPDVLTLLLKRFHFNLDTKSSTKNNRKVLIPFTLNNPESYQLYAVVEHSGELRNGHYVSIIQTDEDRWFCFNDEKVSRVQQQFKDGPIMSSTAYLLFYRKETSENQSSMKVDDSEVKATGQGTSKRLPTKNHPLTEEDGESAKSRIVTLV</sequence>
<feature type="signal peptide" evidence="2">
    <location>
        <begin position="1"/>
        <end position="18"/>
    </location>
</feature>
<dbReference type="PANTHER" id="PTHR24006">
    <property type="entry name" value="UBIQUITIN CARBOXYL-TERMINAL HYDROLASE"/>
    <property type="match status" value="1"/>
</dbReference>
<reference evidence="4" key="3">
    <citation type="submission" date="2025-09" db="UniProtKB">
        <authorList>
            <consortium name="Ensembl"/>
        </authorList>
    </citation>
    <scope>IDENTIFICATION</scope>
</reference>
<dbReference type="PROSITE" id="PS50235">
    <property type="entry name" value="USP_3"/>
    <property type="match status" value="1"/>
</dbReference>
<dbReference type="InterPro" id="IPR001394">
    <property type="entry name" value="Peptidase_C19_UCH"/>
</dbReference>
<protein>
    <submittedName>
        <fullName evidence="4">Ubiquitin carboxyl-terminal hydrolase 47-like</fullName>
    </submittedName>
</protein>
<dbReference type="Gene3D" id="3.90.70.10">
    <property type="entry name" value="Cysteine proteinases"/>
    <property type="match status" value="1"/>
</dbReference>
<proteinExistence type="predicted"/>
<dbReference type="InterPro" id="IPR028889">
    <property type="entry name" value="USP"/>
</dbReference>
<feature type="domain" description="USP" evidence="3">
    <location>
        <begin position="53"/>
        <end position="325"/>
    </location>
</feature>
<evidence type="ECO:0000256" key="1">
    <source>
        <dbReference type="SAM" id="MobiDB-lite"/>
    </source>
</evidence>
<name>A0A8C5EU65_GOUWI</name>
<evidence type="ECO:0000313" key="4">
    <source>
        <dbReference type="Ensembl" id="ENSGWIP00000026986.1"/>
    </source>
</evidence>
<dbReference type="CDD" id="cd02257">
    <property type="entry name" value="Peptidase_C19"/>
    <property type="match status" value="1"/>
</dbReference>